<dbReference type="InterPro" id="IPR011990">
    <property type="entry name" value="TPR-like_helical_dom_sf"/>
</dbReference>
<dbReference type="InterPro" id="IPR019734">
    <property type="entry name" value="TPR_rpt"/>
</dbReference>
<dbReference type="InterPro" id="IPR050498">
    <property type="entry name" value="Ycf3"/>
</dbReference>
<comment type="caution">
    <text evidence="3">The sequence shown here is derived from an EMBL/GenBank/DDBJ whole genome shotgun (WGS) entry which is preliminary data.</text>
</comment>
<dbReference type="PANTHER" id="PTHR44858:SF1">
    <property type="entry name" value="UDP-N-ACETYLGLUCOSAMINE--PEPTIDE N-ACETYLGLUCOSAMINYLTRANSFERASE SPINDLY-RELATED"/>
    <property type="match status" value="1"/>
</dbReference>
<dbReference type="PANTHER" id="PTHR44858">
    <property type="entry name" value="TETRATRICOPEPTIDE REPEAT PROTEIN 6"/>
    <property type="match status" value="1"/>
</dbReference>
<sequence>MKISIFISKKVLSTSAFILFFLAAYSQSSSSYDNLAKEAFDKKNYDLCIEYCNKSIAIQPSGWTYWERAAAKYNSYKYSGAVEDYTSAISYYSDFPSLANLYFYRGESYYFDFKYQLAIDDYNKAYNYNYNNYGTLYRARADAYYFLGNYTDAKSDYSKCVSYFSSDLKTQSNIYYYIGQCEKYLKNNDASLIAFNKALDIDPGNSKVYELRANIWAGKNNYTNAIDDITKAINYGKDQILSNYFIADDYKTRAGFYNNLRDYDQAIKDAESAIATDSLIEINWDLGLYQHNGGYYKKAIESYNKAIAAQKNDTENIVLLIRNISLCYRDMLDYRSAVDEVNKALSMKMNFANAYWSRAIYYNSSKLYQKALDDYDKAILLLADNKISLASIYKERGQLYYSKLKDIDKAANNYTQMLSLNPDDETTLYEYGRFMVQSKKNIEDGKVKLKLCADKSLARDTGSNYSYAKLFLGEKEAAFNNMWRLLDKYRNDKYQYKWELHVVACLYALSDNPKKAIEYQEKAFKEGFYDFNHLLNDRDLISIQNLAEYKALLVKYKMPTPKYFVK</sequence>
<dbReference type="SMART" id="SM00028">
    <property type="entry name" value="TPR"/>
    <property type="match status" value="11"/>
</dbReference>
<organism evidence="3">
    <name type="scientific">mine drainage metagenome</name>
    <dbReference type="NCBI Taxonomy" id="410659"/>
    <lineage>
        <taxon>unclassified sequences</taxon>
        <taxon>metagenomes</taxon>
        <taxon>ecological metagenomes</taxon>
    </lineage>
</organism>
<dbReference type="NCBIfam" id="NF047558">
    <property type="entry name" value="TPR_END_plus"/>
    <property type="match status" value="1"/>
</dbReference>
<protein>
    <submittedName>
        <fullName evidence="3">Tetratricopeptide repeat protein</fullName>
    </submittedName>
</protein>
<gene>
    <name evidence="3" type="ORF">GALL_62810</name>
</gene>
<evidence type="ECO:0000256" key="1">
    <source>
        <dbReference type="ARBA" id="ARBA00022737"/>
    </source>
</evidence>
<evidence type="ECO:0000256" key="2">
    <source>
        <dbReference type="ARBA" id="ARBA00022803"/>
    </source>
</evidence>
<reference evidence="3" key="1">
    <citation type="submission" date="2016-10" db="EMBL/GenBank/DDBJ databases">
        <title>Sequence of Gallionella enrichment culture.</title>
        <authorList>
            <person name="Poehlein A."/>
            <person name="Muehling M."/>
            <person name="Daniel R."/>
        </authorList>
    </citation>
    <scope>NUCLEOTIDE SEQUENCE</scope>
</reference>
<dbReference type="AlphaFoldDB" id="A0A1J5TJ28"/>
<dbReference type="Pfam" id="PF13181">
    <property type="entry name" value="TPR_8"/>
    <property type="match status" value="5"/>
</dbReference>
<evidence type="ECO:0000313" key="3">
    <source>
        <dbReference type="EMBL" id="OIR12030.1"/>
    </source>
</evidence>
<dbReference type="PROSITE" id="PS50005">
    <property type="entry name" value="TPR"/>
    <property type="match status" value="4"/>
</dbReference>
<keyword evidence="1" id="KW-0677">Repeat</keyword>
<dbReference type="Gene3D" id="1.25.40.10">
    <property type="entry name" value="Tetratricopeptide repeat domain"/>
    <property type="match status" value="6"/>
</dbReference>
<dbReference type="EMBL" id="MLJW01000018">
    <property type="protein sequence ID" value="OIR12030.1"/>
    <property type="molecule type" value="Genomic_DNA"/>
</dbReference>
<keyword evidence="2" id="KW-0802">TPR repeat</keyword>
<proteinExistence type="predicted"/>
<dbReference type="SUPFAM" id="SSF48452">
    <property type="entry name" value="TPR-like"/>
    <property type="match status" value="3"/>
</dbReference>
<name>A0A1J5TJ28_9ZZZZ</name>
<accession>A0A1J5TJ28</accession>